<dbReference type="EMBL" id="HG322949">
    <property type="protein sequence ID" value="CDG81845.1"/>
    <property type="molecule type" value="Genomic_DNA"/>
</dbReference>
<reference evidence="1 2" key="1">
    <citation type="journal article" date="2015" name="Genome Announc.">
        <title>Genome Sequence of Mushroom Soft-Rot Pathogen Janthinobacterium agaricidamnosum.</title>
        <authorList>
            <person name="Graupner K."/>
            <person name="Lackner G."/>
            <person name="Hertweck C."/>
        </authorList>
    </citation>
    <scope>NUCLEOTIDE SEQUENCE [LARGE SCALE GENOMIC DNA]</scope>
    <source>
        <strain evidence="2">NBRC 102515 / DSM 9628</strain>
    </source>
</reference>
<dbReference type="STRING" id="1349767.GJA_1192"/>
<name>W0V2K5_9BURK</name>
<dbReference type="HOGENOM" id="CLU_2806703_0_0_4"/>
<dbReference type="KEGG" id="jag:GJA_1192"/>
<dbReference type="AlphaFoldDB" id="W0V2K5"/>
<evidence type="ECO:0000313" key="1">
    <source>
        <dbReference type="EMBL" id="CDG81845.1"/>
    </source>
</evidence>
<protein>
    <submittedName>
        <fullName evidence="1">Uncharacterized protein</fullName>
    </submittedName>
</protein>
<dbReference type="PATRIC" id="fig|1349767.4.peg.2912"/>
<sequence length="67" mass="7635">MIGSGVRPLTGTYLENSFDFLLFLVVVNVNRRCSASPVCPGQKLTFIAMRWMIQAGFVFVMKFFLRL</sequence>
<proteinExistence type="predicted"/>
<accession>W0V2K5</accession>
<evidence type="ECO:0000313" key="2">
    <source>
        <dbReference type="Proteomes" id="UP000027604"/>
    </source>
</evidence>
<keyword evidence="2" id="KW-1185">Reference proteome</keyword>
<dbReference type="Proteomes" id="UP000027604">
    <property type="component" value="Chromosome I"/>
</dbReference>
<organism evidence="1 2">
    <name type="scientific">Janthinobacterium agaricidamnosum NBRC 102515 = DSM 9628</name>
    <dbReference type="NCBI Taxonomy" id="1349767"/>
    <lineage>
        <taxon>Bacteria</taxon>
        <taxon>Pseudomonadati</taxon>
        <taxon>Pseudomonadota</taxon>
        <taxon>Betaproteobacteria</taxon>
        <taxon>Burkholderiales</taxon>
        <taxon>Oxalobacteraceae</taxon>
        <taxon>Janthinobacterium</taxon>
    </lineage>
</organism>
<gene>
    <name evidence="1" type="ORF">GJA_1192</name>
</gene>